<dbReference type="InterPro" id="IPR008767">
    <property type="entry name" value="Phage_SPP1_head-tail_adaptor"/>
</dbReference>
<dbReference type="AlphaFoldDB" id="A0A315Y1W5"/>
<protein>
    <submittedName>
        <fullName evidence="1">SPP1 family predicted phage head-tail adaptor</fullName>
    </submittedName>
</protein>
<dbReference type="Gene3D" id="2.40.10.270">
    <property type="entry name" value="Bacteriophage SPP1 head-tail adaptor protein"/>
    <property type="match status" value="1"/>
</dbReference>
<reference evidence="1 2" key="1">
    <citation type="submission" date="2018-05" db="EMBL/GenBank/DDBJ databases">
        <title>The Hungate 1000. A catalogue of reference genomes from the rumen microbiome.</title>
        <authorList>
            <person name="Kelly W."/>
        </authorList>
    </citation>
    <scope>NUCLEOTIDE SEQUENCE [LARGE SCALE GENOMIC DNA]</scope>
    <source>
        <strain evidence="1 2">SAb67</strain>
    </source>
</reference>
<accession>A0A315Y1W5</accession>
<organism evidence="1 2">
    <name type="scientific">Ruminococcus flavefaciens</name>
    <dbReference type="NCBI Taxonomy" id="1265"/>
    <lineage>
        <taxon>Bacteria</taxon>
        <taxon>Bacillati</taxon>
        <taxon>Bacillota</taxon>
        <taxon>Clostridia</taxon>
        <taxon>Eubacteriales</taxon>
        <taxon>Oscillospiraceae</taxon>
        <taxon>Ruminococcus</taxon>
    </lineage>
</organism>
<proteinExistence type="predicted"/>
<dbReference type="RefSeq" id="WP_109725794.1">
    <property type="nucleotide sequence ID" value="NZ_QGDI01000003.1"/>
</dbReference>
<dbReference type="InterPro" id="IPR038666">
    <property type="entry name" value="SSP1_head-tail_sf"/>
</dbReference>
<evidence type="ECO:0000313" key="1">
    <source>
        <dbReference type="EMBL" id="PWJ14007.1"/>
    </source>
</evidence>
<evidence type="ECO:0000313" key="2">
    <source>
        <dbReference type="Proteomes" id="UP000245720"/>
    </source>
</evidence>
<dbReference type="Pfam" id="PF05521">
    <property type="entry name" value="Phage_HCP"/>
    <property type="match status" value="1"/>
</dbReference>
<gene>
    <name evidence="1" type="ORF">IE37_00939</name>
</gene>
<sequence>MKLETDVGRLNKRITIQQASSEEQFDTIGNQLPGWTDYHSCWAAVTGDSDKESYTAKEPRDKAVKDFKIRYCSKLEDMTTDSYRIKYRGHYYNIVSIDNLAEADSLLIIKARREEDNE</sequence>
<comment type="caution">
    <text evidence="1">The sequence shown here is derived from an EMBL/GenBank/DDBJ whole genome shotgun (WGS) entry which is preliminary data.</text>
</comment>
<dbReference type="OrthoDB" id="9811106at2"/>
<dbReference type="Proteomes" id="UP000245720">
    <property type="component" value="Unassembled WGS sequence"/>
</dbReference>
<dbReference type="NCBIfam" id="TIGR01563">
    <property type="entry name" value="gp16_SPP1"/>
    <property type="match status" value="1"/>
</dbReference>
<name>A0A315Y1W5_RUMFL</name>
<dbReference type="EMBL" id="QGDI01000003">
    <property type="protein sequence ID" value="PWJ14007.1"/>
    <property type="molecule type" value="Genomic_DNA"/>
</dbReference>